<reference evidence="1" key="1">
    <citation type="journal article" date="2021" name="Proc. Natl. Acad. Sci. U.S.A.">
        <title>A Catalog of Tens of Thousands of Viruses from Human Metagenomes Reveals Hidden Associations with Chronic Diseases.</title>
        <authorList>
            <person name="Tisza M.J."/>
            <person name="Buck C.B."/>
        </authorList>
    </citation>
    <scope>NUCLEOTIDE SEQUENCE</scope>
    <source>
        <strain evidence="1">CthrG7</strain>
    </source>
</reference>
<organism evidence="1">
    <name type="scientific">Siphoviridae sp. cthrG7</name>
    <dbReference type="NCBI Taxonomy" id="2826428"/>
    <lineage>
        <taxon>Viruses</taxon>
        <taxon>Duplodnaviria</taxon>
        <taxon>Heunggongvirae</taxon>
        <taxon>Uroviricota</taxon>
        <taxon>Caudoviricetes</taxon>
    </lineage>
</organism>
<name>A0A8S5MC24_9CAUD</name>
<proteinExistence type="predicted"/>
<evidence type="ECO:0000313" key="1">
    <source>
        <dbReference type="EMBL" id="DAD79861.1"/>
    </source>
</evidence>
<dbReference type="EMBL" id="BK014874">
    <property type="protein sequence ID" value="DAD79861.1"/>
    <property type="molecule type" value="Genomic_DNA"/>
</dbReference>
<protein>
    <submittedName>
        <fullName evidence="1">Uncharacterized protein</fullName>
    </submittedName>
</protein>
<accession>A0A8S5MC24</accession>
<sequence length="66" mass="7691">MPDIVVSMTEITVFAPLLKGRPRVCVIFPYKRSILHLNRLSQRCVENSVFRFFLFLFSKSLLTDSL</sequence>